<dbReference type="InterPro" id="IPR033167">
    <property type="entry name" value="Nre"/>
</dbReference>
<dbReference type="PANTHER" id="PTHR38136">
    <property type="entry name" value="DNA REPAIR PROTEIN"/>
    <property type="match status" value="1"/>
</dbReference>
<keyword evidence="1" id="KW-0234">DNA repair</keyword>
<dbReference type="RefSeq" id="WP_012939622.1">
    <property type="nucleotide sequence ID" value="NC_013741.1"/>
</dbReference>
<dbReference type="Proteomes" id="UP000001901">
    <property type="component" value="Chromosome"/>
</dbReference>
<dbReference type="InterPro" id="IPR006979">
    <property type="entry name" value="Nre_C"/>
</dbReference>
<keyword evidence="1" id="KW-0227">DNA damage</keyword>
<dbReference type="Pfam" id="PF04895">
    <property type="entry name" value="Nre_C"/>
    <property type="match status" value="1"/>
</dbReference>
<reference evidence="4 5" key="1">
    <citation type="journal article" date="2010" name="Stand. Genomic Sci.">
        <title>Complete genome sequence of Archaeoglobus profundus type strain (AV18).</title>
        <authorList>
            <person name="von Jan M."/>
            <person name="Lapidus A."/>
            <person name="Del Rio T.G."/>
            <person name="Copeland A."/>
            <person name="Tice H."/>
            <person name="Cheng J.F."/>
            <person name="Lucas S."/>
            <person name="Chen F."/>
            <person name="Nolan M."/>
            <person name="Goodwin L."/>
            <person name="Han C."/>
            <person name="Pitluck S."/>
            <person name="Liolios K."/>
            <person name="Ivanova N."/>
            <person name="Mavromatis K."/>
            <person name="Ovchinnikova G."/>
            <person name="Chertkov O."/>
            <person name="Pati A."/>
            <person name="Chen A."/>
            <person name="Palaniappan K."/>
            <person name="Land M."/>
            <person name="Hauser L."/>
            <person name="Chang Y.J."/>
            <person name="Jeffries C.D."/>
            <person name="Saunders E."/>
            <person name="Brettin T."/>
            <person name="Detter J.C."/>
            <person name="Chain P."/>
            <person name="Eichinger K."/>
            <person name="Huber H."/>
            <person name="Spring S."/>
            <person name="Rohde M."/>
            <person name="Goker M."/>
            <person name="Wirth R."/>
            <person name="Woyke T."/>
            <person name="Bristow J."/>
            <person name="Eisen J.A."/>
            <person name="Markowitz V."/>
            <person name="Hugenholtz P."/>
            <person name="Kyrpides N.C."/>
            <person name="Klenk H.P."/>
        </authorList>
    </citation>
    <scope>NUCLEOTIDE SEQUENCE [LARGE SCALE GENOMIC DNA]</scope>
    <source>
        <strain evidence="5">DSM 5631 / JCM 9629 / NBRC 100127 / Av18</strain>
    </source>
</reference>
<dbReference type="HOGENOM" id="CLU_039703_0_0_2"/>
<comment type="similarity">
    <text evidence="1">Belongs to the Nre family.</text>
</comment>
<dbReference type="GO" id="GO:0006281">
    <property type="term" value="P:DNA repair"/>
    <property type="evidence" value="ECO:0007669"/>
    <property type="project" value="UniProtKB-UniRule"/>
</dbReference>
<dbReference type="KEGG" id="apo:Arcpr_0215"/>
<dbReference type="PaxDb" id="572546-Arcpr_0215"/>
<comment type="function">
    <text evidence="1">Involved in DNA damage repair.</text>
</comment>
<gene>
    <name evidence="4" type="ordered locus">Arcpr_0215</name>
</gene>
<accession>D2RG61</accession>
<feature type="domain" description="Archaeal Nre C-terminal" evidence="3">
    <location>
        <begin position="285"/>
        <end position="381"/>
    </location>
</feature>
<evidence type="ECO:0000313" key="4">
    <source>
        <dbReference type="EMBL" id="ADB57286.1"/>
    </source>
</evidence>
<dbReference type="PANTHER" id="PTHR38136:SF2">
    <property type="entry name" value="DNA REPAIR PROTEIN"/>
    <property type="match status" value="1"/>
</dbReference>
<name>D2RG61_ARCPA</name>
<organism evidence="4 5">
    <name type="scientific">Archaeoglobus profundus (strain DSM 5631 / JCM 9629 / NBRC 100127 / Av18)</name>
    <dbReference type="NCBI Taxonomy" id="572546"/>
    <lineage>
        <taxon>Archaea</taxon>
        <taxon>Methanobacteriati</taxon>
        <taxon>Methanobacteriota</taxon>
        <taxon>Archaeoglobi</taxon>
        <taxon>Archaeoglobales</taxon>
        <taxon>Archaeoglobaceae</taxon>
        <taxon>Archaeoglobus</taxon>
    </lineage>
</organism>
<feature type="domain" description="Archaeal Nre N-terminal" evidence="2">
    <location>
        <begin position="12"/>
        <end position="272"/>
    </location>
</feature>
<dbReference type="GeneID" id="8738865"/>
<dbReference type="STRING" id="572546.Arcpr_0215"/>
<protein>
    <recommendedName>
        <fullName evidence="1">DNA repair protein</fullName>
    </recommendedName>
</protein>
<evidence type="ECO:0000256" key="1">
    <source>
        <dbReference type="HAMAP-Rule" id="MF_02096"/>
    </source>
</evidence>
<evidence type="ECO:0000313" key="5">
    <source>
        <dbReference type="Proteomes" id="UP000001901"/>
    </source>
</evidence>
<sequence length="388" mass="44266">MKCAICKGYRLLCGRNFCPILRKVRIIKSVFSDLKLDKVVFGSSPPSIFVGEKGYPKVRVAPLVPPIEGDTSSLDSPLKWEDVTLEDAIKRRAVLVMGERVCNVKTSLDFDGLVMSVKPVDAEMVLSKKPVLKIDLSEISAVVNPKAELEKLKVVGNPRVPKAVDKIVGDEIKAQKAMVDLYERGFDEYYIIRLLSAGLLGIDKKLVPTRWSITAVEDTIGEHLKREIVNYKPIDRYEVYRAEFLGNVYTILMIPSAYAFELLEVWLPKSLFGFSGVLRDYEFFKKRGYANETLGAYYSARLSVLEFLRKKRRQAKVVVFREVTEEYYAPIGSWQIRVGVRKALKNKVGTFDDLSSALSFLRNLLRHRLEDYLRRDVVLKARTIDSYF</sequence>
<dbReference type="Pfam" id="PF04894">
    <property type="entry name" value="Nre_N"/>
    <property type="match status" value="1"/>
</dbReference>
<comment type="caution">
    <text evidence="1">Lacks conserved residue(s) required for the propagation of feature annotation.</text>
</comment>
<keyword evidence="5" id="KW-1185">Reference proteome</keyword>
<dbReference type="InterPro" id="IPR006978">
    <property type="entry name" value="Nre_N"/>
</dbReference>
<evidence type="ECO:0000259" key="2">
    <source>
        <dbReference type="Pfam" id="PF04894"/>
    </source>
</evidence>
<proteinExistence type="inferred from homology"/>
<evidence type="ECO:0000259" key="3">
    <source>
        <dbReference type="Pfam" id="PF04895"/>
    </source>
</evidence>
<dbReference type="EMBL" id="CP001857">
    <property type="protein sequence ID" value="ADB57286.1"/>
    <property type="molecule type" value="Genomic_DNA"/>
</dbReference>
<dbReference type="eggNOG" id="arCOG04269">
    <property type="taxonomic scope" value="Archaea"/>
</dbReference>
<dbReference type="HAMAP" id="MF_02096">
    <property type="entry name" value="Nre"/>
    <property type="match status" value="1"/>
</dbReference>
<dbReference type="AlphaFoldDB" id="D2RG61"/>